<organism evidence="1 2">
    <name type="scientific">Smittium culicis</name>
    <dbReference type="NCBI Taxonomy" id="133412"/>
    <lineage>
        <taxon>Eukaryota</taxon>
        <taxon>Fungi</taxon>
        <taxon>Fungi incertae sedis</taxon>
        <taxon>Zoopagomycota</taxon>
        <taxon>Kickxellomycotina</taxon>
        <taxon>Harpellomycetes</taxon>
        <taxon>Harpellales</taxon>
        <taxon>Legeriomycetaceae</taxon>
        <taxon>Smittium</taxon>
    </lineage>
</organism>
<evidence type="ECO:0000313" key="1">
    <source>
        <dbReference type="EMBL" id="OMJ12215.1"/>
    </source>
</evidence>
<gene>
    <name evidence="1" type="ORF">AYI69_g9505</name>
</gene>
<comment type="caution">
    <text evidence="1">The sequence shown here is derived from an EMBL/GenBank/DDBJ whole genome shotgun (WGS) entry which is preliminary data.</text>
</comment>
<accession>A0A1R1XC58</accession>
<reference evidence="2" key="1">
    <citation type="submission" date="2017-01" db="EMBL/GenBank/DDBJ databases">
        <authorList>
            <person name="Wang Y."/>
            <person name="White M."/>
            <person name="Kvist S."/>
            <person name="Moncalvo J.-M."/>
        </authorList>
    </citation>
    <scope>NUCLEOTIDE SEQUENCE [LARGE SCALE GENOMIC DNA]</scope>
    <source>
        <strain evidence="2">ID-206-W2</strain>
    </source>
</reference>
<sequence length="91" mass="10271">MQSDLTQSVADRLVPLPNRVAGRDGILTLKDESMLIKETTSLELDFYEKAVNYPVFTPFVPTFYGVLRQQAHKESFLSSQTDVSSIFQVTI</sequence>
<dbReference type="SUPFAM" id="SSF56104">
    <property type="entry name" value="SAICAR synthase-like"/>
    <property type="match status" value="1"/>
</dbReference>
<dbReference type="AlphaFoldDB" id="A0A1R1XC58"/>
<dbReference type="EMBL" id="LSSM01005674">
    <property type="protein sequence ID" value="OMJ12215.1"/>
    <property type="molecule type" value="Genomic_DNA"/>
</dbReference>
<keyword evidence="2" id="KW-1185">Reference proteome</keyword>
<protein>
    <submittedName>
        <fullName evidence="1">Uncharacterized protein</fullName>
    </submittedName>
</protein>
<dbReference type="Proteomes" id="UP000187429">
    <property type="component" value="Unassembled WGS sequence"/>
</dbReference>
<name>A0A1R1XC58_9FUNG</name>
<proteinExistence type="predicted"/>
<evidence type="ECO:0000313" key="2">
    <source>
        <dbReference type="Proteomes" id="UP000187429"/>
    </source>
</evidence>
<dbReference type="OrthoDB" id="338650at2759"/>